<name>A0A1I1UMN4_9GAMM</name>
<keyword evidence="1" id="KW-1133">Transmembrane helix</keyword>
<dbReference type="AlphaFoldDB" id="A0A1I1UMN4"/>
<keyword evidence="1" id="KW-0472">Membrane</keyword>
<dbReference type="STRING" id="1123010.SAMN02745724_05280"/>
<evidence type="ECO:0000313" key="2">
    <source>
        <dbReference type="EMBL" id="SFD71964.1"/>
    </source>
</evidence>
<keyword evidence="3" id="KW-1185">Reference proteome</keyword>
<evidence type="ECO:0000256" key="1">
    <source>
        <dbReference type="SAM" id="Phobius"/>
    </source>
</evidence>
<keyword evidence="1" id="KW-0812">Transmembrane</keyword>
<dbReference type="EMBL" id="FOLO01000092">
    <property type="protein sequence ID" value="SFD71964.1"/>
    <property type="molecule type" value="Genomic_DNA"/>
</dbReference>
<evidence type="ECO:0000313" key="3">
    <source>
        <dbReference type="Proteomes" id="UP000198862"/>
    </source>
</evidence>
<dbReference type="Proteomes" id="UP000198862">
    <property type="component" value="Unassembled WGS sequence"/>
</dbReference>
<organism evidence="2 3">
    <name type="scientific">Pseudoalteromonas denitrificans DSM 6059</name>
    <dbReference type="NCBI Taxonomy" id="1123010"/>
    <lineage>
        <taxon>Bacteria</taxon>
        <taxon>Pseudomonadati</taxon>
        <taxon>Pseudomonadota</taxon>
        <taxon>Gammaproteobacteria</taxon>
        <taxon>Alteromonadales</taxon>
        <taxon>Pseudoalteromonadaceae</taxon>
        <taxon>Pseudoalteromonas</taxon>
    </lineage>
</organism>
<gene>
    <name evidence="2" type="ORF">SAMN02745724_05280</name>
</gene>
<feature type="transmembrane region" description="Helical" evidence="1">
    <location>
        <begin position="7"/>
        <end position="25"/>
    </location>
</feature>
<protein>
    <submittedName>
        <fullName evidence="2">Uncharacterized protein</fullName>
    </submittedName>
</protein>
<accession>A0A1I1UMN4</accession>
<proteinExistence type="predicted"/>
<sequence>MTFRIKLITLLIFTITISLFIYNQWSMSLTPSEVAVKPHLEKITDTSEPVIENILVKNDREFLEKLAHEHPIDNINKQDKIEVVLNKSFKRMHAMSSYFNGQSLQRKELQELLQDPEKLDMAKSILLNFELTKVNFAEDQALARVYAIKMLAETTREGDSSVVYEVTTQLAEQLDQQVQQGLTIQQGREYDLDSLLDIAINQAEINELTDPNNIEYLLFELGYKDDMSTELVQRYDNAVFFPLLKIHGREKASEMVAQVITNN</sequence>
<reference evidence="2 3" key="1">
    <citation type="submission" date="2016-10" db="EMBL/GenBank/DDBJ databases">
        <authorList>
            <person name="de Groot N.N."/>
        </authorList>
    </citation>
    <scope>NUCLEOTIDE SEQUENCE [LARGE SCALE GENOMIC DNA]</scope>
    <source>
        <strain evidence="2 3">DSM 6059</strain>
    </source>
</reference>